<dbReference type="PANTHER" id="PTHR32552">
    <property type="entry name" value="FERRICHROME IRON RECEPTOR-RELATED"/>
    <property type="match status" value="1"/>
</dbReference>
<dbReference type="PANTHER" id="PTHR32552:SF81">
    <property type="entry name" value="TONB-DEPENDENT OUTER MEMBRANE RECEPTOR"/>
    <property type="match status" value="1"/>
</dbReference>
<dbReference type="InterPro" id="IPR012910">
    <property type="entry name" value="Plug_dom"/>
</dbReference>
<evidence type="ECO:0000313" key="14">
    <source>
        <dbReference type="Proteomes" id="UP000284322"/>
    </source>
</evidence>
<sequence>MPGANASPAHGSDEIIVTAQGREQRLQDVPLSATVVSGASLQKDNIRDLQDLGSRIANVRIASAPATELLNIRGVGSGLSATFEQSVGTFVDDVYRGRSRSARAALFDVDHVEVLKEPQTTFFGNNAIAGALNITTRTPGRQFDYNASILHGSDGEYAYEAGVTVPIDDTLSARLAAKAYGMDGYIENDITGGKGPVRLRGCRA</sequence>
<feature type="domain" description="TonB-dependent receptor plug" evidence="12">
    <location>
        <begin position="26"/>
        <end position="131"/>
    </location>
</feature>
<evidence type="ECO:0000256" key="10">
    <source>
        <dbReference type="ARBA" id="ARBA00023237"/>
    </source>
</evidence>
<keyword evidence="9 11" id="KW-0472">Membrane</keyword>
<evidence type="ECO:0000256" key="7">
    <source>
        <dbReference type="ARBA" id="ARBA00023065"/>
    </source>
</evidence>
<dbReference type="GO" id="GO:0009279">
    <property type="term" value="C:cell outer membrane"/>
    <property type="evidence" value="ECO:0007669"/>
    <property type="project" value="UniProtKB-SubCell"/>
</dbReference>
<dbReference type="InterPro" id="IPR039426">
    <property type="entry name" value="TonB-dep_rcpt-like"/>
</dbReference>
<evidence type="ECO:0000256" key="6">
    <source>
        <dbReference type="ARBA" id="ARBA00023004"/>
    </source>
</evidence>
<comment type="caution">
    <text evidence="13">The sequence shown here is derived from an EMBL/GenBank/DDBJ whole genome shotgun (WGS) entry which is preliminary data.</text>
</comment>
<keyword evidence="3 11" id="KW-1134">Transmembrane beta strand</keyword>
<evidence type="ECO:0000256" key="9">
    <source>
        <dbReference type="ARBA" id="ARBA00023136"/>
    </source>
</evidence>
<dbReference type="EMBL" id="RAHJ01000016">
    <property type="protein sequence ID" value="RJX68732.1"/>
    <property type="molecule type" value="Genomic_DNA"/>
</dbReference>
<gene>
    <name evidence="13" type="ORF">D6858_05585</name>
</gene>
<dbReference type="Proteomes" id="UP000284322">
    <property type="component" value="Unassembled WGS sequence"/>
</dbReference>
<protein>
    <submittedName>
        <fullName evidence="13">TonB-dependent receptor</fullName>
    </submittedName>
</protein>
<evidence type="ECO:0000256" key="4">
    <source>
        <dbReference type="ARBA" id="ARBA00022496"/>
    </source>
</evidence>
<name>A0A419R376_9SPHN</name>
<dbReference type="Gene3D" id="2.40.170.20">
    <property type="entry name" value="TonB-dependent receptor, beta-barrel domain"/>
    <property type="match status" value="1"/>
</dbReference>
<keyword evidence="4" id="KW-0410">Iron transport</keyword>
<dbReference type="GO" id="GO:0006826">
    <property type="term" value="P:iron ion transport"/>
    <property type="evidence" value="ECO:0007669"/>
    <property type="project" value="UniProtKB-KW"/>
</dbReference>
<keyword evidence="6" id="KW-0408">Iron</keyword>
<keyword evidence="7" id="KW-0406">Ion transport</keyword>
<dbReference type="SUPFAM" id="SSF56935">
    <property type="entry name" value="Porins"/>
    <property type="match status" value="1"/>
</dbReference>
<dbReference type="OrthoDB" id="7618183at2"/>
<evidence type="ECO:0000256" key="2">
    <source>
        <dbReference type="ARBA" id="ARBA00022448"/>
    </source>
</evidence>
<dbReference type="Pfam" id="PF07715">
    <property type="entry name" value="Plug"/>
    <property type="match status" value="1"/>
</dbReference>
<keyword evidence="8" id="KW-0798">TonB box</keyword>
<dbReference type="InterPro" id="IPR036942">
    <property type="entry name" value="Beta-barrel_TonB_sf"/>
</dbReference>
<accession>A0A419R376</accession>
<keyword evidence="5 11" id="KW-0812">Transmembrane</keyword>
<dbReference type="AlphaFoldDB" id="A0A419R376"/>
<evidence type="ECO:0000259" key="12">
    <source>
        <dbReference type="Pfam" id="PF07715"/>
    </source>
</evidence>
<evidence type="ECO:0000256" key="11">
    <source>
        <dbReference type="PROSITE-ProRule" id="PRU01360"/>
    </source>
</evidence>
<evidence type="ECO:0000313" key="13">
    <source>
        <dbReference type="EMBL" id="RJX68732.1"/>
    </source>
</evidence>
<keyword evidence="2 11" id="KW-0813">Transport</keyword>
<reference evidence="13 14" key="1">
    <citation type="submission" date="2018-09" db="EMBL/GenBank/DDBJ databases">
        <title>Altererythrobacter sp.Ery1 and Ery12, the genome sequencing of novel strains in genus Alterythrobacter.</title>
        <authorList>
            <person name="Cheng H."/>
            <person name="Wu Y.-H."/>
            <person name="Fang C."/>
            <person name="Xu X.-W."/>
        </authorList>
    </citation>
    <scope>NUCLEOTIDE SEQUENCE [LARGE SCALE GENOMIC DNA]</scope>
    <source>
        <strain evidence="13 14">Ery12</strain>
    </source>
</reference>
<evidence type="ECO:0000256" key="3">
    <source>
        <dbReference type="ARBA" id="ARBA00022452"/>
    </source>
</evidence>
<comment type="similarity">
    <text evidence="11">Belongs to the TonB-dependent receptor family.</text>
</comment>
<keyword evidence="10 11" id="KW-0998">Cell outer membrane</keyword>
<evidence type="ECO:0000256" key="5">
    <source>
        <dbReference type="ARBA" id="ARBA00022692"/>
    </source>
</evidence>
<evidence type="ECO:0000256" key="8">
    <source>
        <dbReference type="ARBA" id="ARBA00023077"/>
    </source>
</evidence>
<keyword evidence="13" id="KW-0675">Receptor</keyword>
<proteinExistence type="inferred from homology"/>
<dbReference type="PROSITE" id="PS52016">
    <property type="entry name" value="TONB_DEPENDENT_REC_3"/>
    <property type="match status" value="1"/>
</dbReference>
<keyword evidence="14" id="KW-1185">Reference proteome</keyword>
<organism evidence="13 14">
    <name type="scientific">Tsuneonella suprasediminis</name>
    <dbReference type="NCBI Taxonomy" id="2306996"/>
    <lineage>
        <taxon>Bacteria</taxon>
        <taxon>Pseudomonadati</taxon>
        <taxon>Pseudomonadota</taxon>
        <taxon>Alphaproteobacteria</taxon>
        <taxon>Sphingomonadales</taxon>
        <taxon>Erythrobacteraceae</taxon>
        <taxon>Tsuneonella</taxon>
    </lineage>
</organism>
<comment type="subcellular location">
    <subcellularLocation>
        <location evidence="1 11">Cell outer membrane</location>
        <topology evidence="1 11">Multi-pass membrane protein</topology>
    </subcellularLocation>
</comment>
<evidence type="ECO:0000256" key="1">
    <source>
        <dbReference type="ARBA" id="ARBA00004571"/>
    </source>
</evidence>